<dbReference type="PANTHER" id="PTHR43343:SF3">
    <property type="entry name" value="PROTEASE DO-LIKE 8, CHLOROPLASTIC"/>
    <property type="match status" value="1"/>
</dbReference>
<protein>
    <submittedName>
        <fullName evidence="6">Trypsin-like serine protease</fullName>
    </submittedName>
</protein>
<dbReference type="AlphaFoldDB" id="A0A6M1T0J7"/>
<dbReference type="InterPro" id="IPR051201">
    <property type="entry name" value="Chloro_Bact_Ser_Proteases"/>
</dbReference>
<dbReference type="RefSeq" id="WP_165143188.1">
    <property type="nucleotide sequence ID" value="NZ_JAALLT010000004.1"/>
</dbReference>
<comment type="caution">
    <text evidence="6">The sequence shown here is derived from an EMBL/GenBank/DDBJ whole genome shotgun (WGS) entry which is preliminary data.</text>
</comment>
<dbReference type="GO" id="GO:0004252">
    <property type="term" value="F:serine-type endopeptidase activity"/>
    <property type="evidence" value="ECO:0007669"/>
    <property type="project" value="InterPro"/>
</dbReference>
<proteinExistence type="predicted"/>
<evidence type="ECO:0000256" key="2">
    <source>
        <dbReference type="ARBA" id="ARBA00022801"/>
    </source>
</evidence>
<feature type="signal peptide" evidence="4">
    <location>
        <begin position="1"/>
        <end position="22"/>
    </location>
</feature>
<keyword evidence="1 6" id="KW-0645">Protease</keyword>
<keyword evidence="4" id="KW-0732">Signal</keyword>
<evidence type="ECO:0000313" key="6">
    <source>
        <dbReference type="EMBL" id="NGP77626.1"/>
    </source>
</evidence>
<dbReference type="Proteomes" id="UP000473278">
    <property type="component" value="Unassembled WGS sequence"/>
</dbReference>
<evidence type="ECO:0000259" key="5">
    <source>
        <dbReference type="PROSITE" id="PS50106"/>
    </source>
</evidence>
<name>A0A6M1T0J7_9BACT</name>
<dbReference type="Gene3D" id="2.30.42.10">
    <property type="match status" value="1"/>
</dbReference>
<dbReference type="CDD" id="cd06779">
    <property type="entry name" value="cpPDZ_Deg_HtrA-like"/>
    <property type="match status" value="1"/>
</dbReference>
<dbReference type="PROSITE" id="PS50106">
    <property type="entry name" value="PDZ"/>
    <property type="match status" value="1"/>
</dbReference>
<keyword evidence="7" id="KW-1185">Reference proteome</keyword>
<dbReference type="InterPro" id="IPR036034">
    <property type="entry name" value="PDZ_sf"/>
</dbReference>
<dbReference type="SMART" id="SM00228">
    <property type="entry name" value="PDZ"/>
    <property type="match status" value="1"/>
</dbReference>
<evidence type="ECO:0000256" key="4">
    <source>
        <dbReference type="SAM" id="SignalP"/>
    </source>
</evidence>
<dbReference type="Pfam" id="PF13365">
    <property type="entry name" value="Trypsin_2"/>
    <property type="match status" value="1"/>
</dbReference>
<gene>
    <name evidence="6" type="ORF">G3570_13340</name>
</gene>
<feature type="chain" id="PRO_5027024971" evidence="4">
    <location>
        <begin position="23"/>
        <end position="408"/>
    </location>
</feature>
<dbReference type="PANTHER" id="PTHR43343">
    <property type="entry name" value="PEPTIDASE S12"/>
    <property type="match status" value="1"/>
</dbReference>
<dbReference type="PRINTS" id="PR00834">
    <property type="entry name" value="PROTEASES2C"/>
</dbReference>
<dbReference type="PROSITE" id="PS51257">
    <property type="entry name" value="PROKAR_LIPOPROTEIN"/>
    <property type="match status" value="1"/>
</dbReference>
<dbReference type="EMBL" id="JAALLT010000004">
    <property type="protein sequence ID" value="NGP77626.1"/>
    <property type="molecule type" value="Genomic_DNA"/>
</dbReference>
<evidence type="ECO:0000256" key="3">
    <source>
        <dbReference type="SAM" id="MobiDB-lite"/>
    </source>
</evidence>
<evidence type="ECO:0000313" key="7">
    <source>
        <dbReference type="Proteomes" id="UP000473278"/>
    </source>
</evidence>
<feature type="domain" description="PDZ" evidence="5">
    <location>
        <begin position="306"/>
        <end position="393"/>
    </location>
</feature>
<keyword evidence="2" id="KW-0378">Hydrolase</keyword>
<dbReference type="SUPFAM" id="SSF50494">
    <property type="entry name" value="Trypsin-like serine proteases"/>
    <property type="match status" value="1"/>
</dbReference>
<evidence type="ECO:0000256" key="1">
    <source>
        <dbReference type="ARBA" id="ARBA00022670"/>
    </source>
</evidence>
<dbReference type="SUPFAM" id="SSF50156">
    <property type="entry name" value="PDZ domain-like"/>
    <property type="match status" value="1"/>
</dbReference>
<sequence>MFKTLSGILVAISILFSACSQQEPAPVNDNASVSVADSGPVRTSPGLAASDSEGYTTQDAVTQDADQQIYNSRHTAITEAVKKVSPATVSITVTEVRQGGRRLAFDEFYNRFFFAPTEREFSSMGSGFIISEDGLVVTNEHVADKNAQKIMISLTDGTQYEAEILGADELADLALLKIKADRKFPYVEFGDSDEVMVGEWSLAIGNPFGLFEAAQPSVTVGVVSAVNRDFRPDPNQPRVYLNMIQTDAAINRGNSGGPLVNSAGEVIGVNTFIFTGGTSSGFVGLGFAIPSNRVEKIIDQLASTGEVSMAYNPGMETTEMTYQLVRKYNLPQVPGLLVTSVNKDGPAFECGIVPGDIILKVGDERVQSQMHLKALFREYAEGDTMRIELLRKGQRYEANMALRPKAEE</sequence>
<reference evidence="6 7" key="1">
    <citation type="submission" date="2020-02" db="EMBL/GenBank/DDBJ databases">
        <title>Balneolaceae bacterium YR4-1, complete genome.</title>
        <authorList>
            <person name="Li Y."/>
            <person name="Wu S."/>
        </authorList>
    </citation>
    <scope>NUCLEOTIDE SEQUENCE [LARGE SCALE GENOMIC DNA]</scope>
    <source>
        <strain evidence="6 7">YR4-1</strain>
    </source>
</reference>
<organism evidence="6 7">
    <name type="scientific">Halalkalibaculum roseum</name>
    <dbReference type="NCBI Taxonomy" id="2709311"/>
    <lineage>
        <taxon>Bacteria</taxon>
        <taxon>Pseudomonadati</taxon>
        <taxon>Balneolota</taxon>
        <taxon>Balneolia</taxon>
        <taxon>Balneolales</taxon>
        <taxon>Balneolaceae</taxon>
        <taxon>Halalkalibaculum</taxon>
    </lineage>
</organism>
<accession>A0A6M1T0J7</accession>
<dbReference type="GO" id="GO:0006508">
    <property type="term" value="P:proteolysis"/>
    <property type="evidence" value="ECO:0007669"/>
    <property type="project" value="UniProtKB-KW"/>
</dbReference>
<dbReference type="Gene3D" id="2.40.10.120">
    <property type="match status" value="1"/>
</dbReference>
<dbReference type="Pfam" id="PF13180">
    <property type="entry name" value="PDZ_2"/>
    <property type="match status" value="1"/>
</dbReference>
<dbReference type="InterPro" id="IPR001940">
    <property type="entry name" value="Peptidase_S1C"/>
</dbReference>
<dbReference type="InterPro" id="IPR001478">
    <property type="entry name" value="PDZ"/>
</dbReference>
<dbReference type="InterPro" id="IPR009003">
    <property type="entry name" value="Peptidase_S1_PA"/>
</dbReference>
<feature type="region of interest" description="Disordered" evidence="3">
    <location>
        <begin position="27"/>
        <end position="57"/>
    </location>
</feature>